<protein>
    <recommendedName>
        <fullName evidence="18">3-oxo-5-alpha-steroid 4-dehydrogenase</fullName>
        <ecNumber evidence="18">1.3.1.22</ecNumber>
    </recommendedName>
</protein>
<keyword evidence="11" id="KW-0560">Oxidoreductase</keyword>
<feature type="transmembrane region" description="Helical" evidence="18">
    <location>
        <begin position="105"/>
        <end position="123"/>
    </location>
</feature>
<reference evidence="20" key="1">
    <citation type="submission" date="2025-08" db="UniProtKB">
        <authorList>
            <consortium name="Ensembl"/>
        </authorList>
    </citation>
    <scope>IDENTIFICATION</scope>
</reference>
<evidence type="ECO:0000256" key="15">
    <source>
        <dbReference type="ARBA" id="ARBA00048164"/>
    </source>
</evidence>
<proteinExistence type="inferred from homology"/>
<evidence type="ECO:0000313" key="20">
    <source>
        <dbReference type="Ensembl" id="ENSPKIP00000009045.1"/>
    </source>
</evidence>
<evidence type="ECO:0000256" key="2">
    <source>
        <dbReference type="ARBA" id="ARBA00004477"/>
    </source>
</evidence>
<feature type="transmembrane region" description="Helical" evidence="18">
    <location>
        <begin position="7"/>
        <end position="24"/>
    </location>
</feature>
<keyword evidence="4 18" id="KW-0812">Transmembrane</keyword>
<evidence type="ECO:0000256" key="4">
    <source>
        <dbReference type="ARBA" id="ARBA00022692"/>
    </source>
</evidence>
<keyword evidence="6" id="KW-0256">Endoplasmic reticulum</keyword>
<sequence length="252" mass="29351">MSCQQDVVYWCSWGLILASVTYFNRQRKIETPYGRYLDTSKPALMVPAKVAWFLQELPSFLVPMVLLYTADEVSIVGRNLLLSTFCLHYFQRTFIYSLLNKGRPTPLQIMISAMIFCSINGFFQGYNMLHCAEYEENWWADVRLWTGLIIFFVGMAINIHSDHILRKLRKPGEVTYKIPNGGLFEYVSGANFFGEILEWIGYAVATWTMPAFAFAFFTMCSIGPRACHHHRFYLKQFKNYPKSRKALIPFIY</sequence>
<evidence type="ECO:0000256" key="10">
    <source>
        <dbReference type="ARBA" id="ARBA00022989"/>
    </source>
</evidence>
<dbReference type="PROSITE" id="PS50244">
    <property type="entry name" value="S5A_REDUCTASE"/>
    <property type="match status" value="1"/>
</dbReference>
<feature type="domain" description="3-oxo-5-alpha-steroid 4-dehydrogenase C-terminal" evidence="19">
    <location>
        <begin position="104"/>
        <end position="252"/>
    </location>
</feature>
<keyword evidence="21" id="KW-1185">Reference proteome</keyword>
<dbReference type="PIRSF" id="PIRSF015596">
    <property type="entry name" value="5_alpha-SR2"/>
    <property type="match status" value="1"/>
</dbReference>
<keyword evidence="5" id="KW-0221">Differentiation</keyword>
<dbReference type="Pfam" id="PF02544">
    <property type="entry name" value="Steroid_dh"/>
    <property type="match status" value="1"/>
</dbReference>
<accession>A0A3B3QTT6</accession>
<reference evidence="20" key="2">
    <citation type="submission" date="2025-09" db="UniProtKB">
        <authorList>
            <consortium name="Ensembl"/>
        </authorList>
    </citation>
    <scope>IDENTIFICATION</scope>
</reference>
<comment type="catalytic activity">
    <reaction evidence="15 18">
        <text>a 3-oxo-5alpha-steroid + NADP(+) = a 3-oxo-Delta(4)-steroid + NADPH + H(+)</text>
        <dbReference type="Rhea" id="RHEA:54384"/>
        <dbReference type="ChEBI" id="CHEBI:13601"/>
        <dbReference type="ChEBI" id="CHEBI:15378"/>
        <dbReference type="ChEBI" id="CHEBI:47909"/>
        <dbReference type="ChEBI" id="CHEBI:57783"/>
        <dbReference type="ChEBI" id="CHEBI:58349"/>
        <dbReference type="EC" id="1.3.1.22"/>
    </reaction>
</comment>
<keyword evidence="7" id="KW-0492">Microsome</keyword>
<evidence type="ECO:0000256" key="14">
    <source>
        <dbReference type="ARBA" id="ARBA00045549"/>
    </source>
</evidence>
<evidence type="ECO:0000256" key="3">
    <source>
        <dbReference type="ARBA" id="ARBA00007742"/>
    </source>
</evidence>
<evidence type="ECO:0000259" key="19">
    <source>
        <dbReference type="Pfam" id="PF02544"/>
    </source>
</evidence>
<dbReference type="InterPro" id="IPR001104">
    <property type="entry name" value="3-oxo-5_a-steroid_4-DH_C"/>
</dbReference>
<feature type="transmembrane region" description="Helical" evidence="18">
    <location>
        <begin position="144"/>
        <end position="161"/>
    </location>
</feature>
<evidence type="ECO:0000256" key="8">
    <source>
        <dbReference type="ARBA" id="ARBA00022857"/>
    </source>
</evidence>
<organism evidence="20 21">
    <name type="scientific">Paramormyrops kingsleyae</name>
    <dbReference type="NCBI Taxonomy" id="1676925"/>
    <lineage>
        <taxon>Eukaryota</taxon>
        <taxon>Metazoa</taxon>
        <taxon>Chordata</taxon>
        <taxon>Craniata</taxon>
        <taxon>Vertebrata</taxon>
        <taxon>Euteleostomi</taxon>
        <taxon>Actinopterygii</taxon>
        <taxon>Neopterygii</taxon>
        <taxon>Teleostei</taxon>
        <taxon>Osteoglossocephala</taxon>
        <taxon>Osteoglossomorpha</taxon>
        <taxon>Osteoglossiformes</taxon>
        <taxon>Mormyridae</taxon>
        <taxon>Paramormyrops</taxon>
    </lineage>
</organism>
<dbReference type="AlphaFoldDB" id="A0A3B3QTT6"/>
<evidence type="ECO:0000256" key="17">
    <source>
        <dbReference type="ARBA" id="ARBA00049397"/>
    </source>
</evidence>
<evidence type="ECO:0000256" key="16">
    <source>
        <dbReference type="ARBA" id="ARBA00048292"/>
    </source>
</evidence>
<keyword evidence="8" id="KW-0521">NADP</keyword>
<comment type="function">
    <text evidence="18">Converts testosterone into 5-alpha-dihydrotestosterone and progesterone or corticosterone into their corresponding 5-alpha-3-oxosteroids. It plays a central role in sexual differentiation and androgen physiology.</text>
</comment>
<evidence type="ECO:0000256" key="5">
    <source>
        <dbReference type="ARBA" id="ARBA00022782"/>
    </source>
</evidence>
<dbReference type="STRING" id="1676925.ENSPKIP00000009045"/>
<evidence type="ECO:0000313" key="21">
    <source>
        <dbReference type="Proteomes" id="UP000261540"/>
    </source>
</evidence>
<evidence type="ECO:0000256" key="7">
    <source>
        <dbReference type="ARBA" id="ARBA00022848"/>
    </source>
</evidence>
<dbReference type="GO" id="GO:0007548">
    <property type="term" value="P:sex differentiation"/>
    <property type="evidence" value="ECO:0007669"/>
    <property type="project" value="UniProtKB-KW"/>
</dbReference>
<dbReference type="PANTHER" id="PTHR10556:SF37">
    <property type="entry name" value="3-OXO-5-ALPHA-STEROID 4-DEHYDROGENASE 2"/>
    <property type="match status" value="1"/>
</dbReference>
<evidence type="ECO:0000256" key="6">
    <source>
        <dbReference type="ARBA" id="ARBA00022824"/>
    </source>
</evidence>
<evidence type="ECO:0000256" key="12">
    <source>
        <dbReference type="ARBA" id="ARBA00023098"/>
    </source>
</evidence>
<dbReference type="FunFam" id="1.20.120.1630:FF:000002">
    <property type="entry name" value="Steroid 5 alpha-reductase 1"/>
    <property type="match status" value="1"/>
</dbReference>
<keyword evidence="9" id="KW-0726">Sexual differentiation</keyword>
<feature type="transmembrane region" description="Helical" evidence="18">
    <location>
        <begin position="199"/>
        <end position="222"/>
    </location>
</feature>
<comment type="subcellular location">
    <subcellularLocation>
        <location evidence="2">Endoplasmic reticulum membrane</location>
        <topology evidence="2">Multi-pass membrane protein</topology>
    </subcellularLocation>
    <subcellularLocation>
        <location evidence="1">Microsome membrane</location>
        <topology evidence="1">Multi-pass membrane protein</topology>
    </subcellularLocation>
</comment>
<keyword evidence="12" id="KW-0443">Lipid metabolism</keyword>
<dbReference type="Ensembl" id="ENSPKIT00000033138.1">
    <property type="protein sequence ID" value="ENSPKIP00000009045.1"/>
    <property type="gene ID" value="ENSPKIG00000024297.1"/>
</dbReference>
<evidence type="ECO:0000256" key="11">
    <source>
        <dbReference type="ARBA" id="ARBA00023002"/>
    </source>
</evidence>
<gene>
    <name evidence="20" type="primary">SRD5A2</name>
</gene>
<dbReference type="EC" id="1.3.1.22" evidence="18"/>
<name>A0A3B3QTT6_9TELE</name>
<keyword evidence="13 18" id="KW-0472">Membrane</keyword>
<evidence type="ECO:0000256" key="1">
    <source>
        <dbReference type="ARBA" id="ARBA00004154"/>
    </source>
</evidence>
<dbReference type="OrthoDB" id="5788137at2759"/>
<evidence type="ECO:0000256" key="18">
    <source>
        <dbReference type="PIRNR" id="PIRNR015596"/>
    </source>
</evidence>
<dbReference type="Proteomes" id="UP000261540">
    <property type="component" value="Unplaced"/>
</dbReference>
<dbReference type="GO" id="GO:0047751">
    <property type="term" value="F:3-oxo-5-alpha-steroid 4-dehydrogenase (NADP+) activity"/>
    <property type="evidence" value="ECO:0007669"/>
    <property type="project" value="UniProtKB-EC"/>
</dbReference>
<dbReference type="GeneTree" id="ENSGT00950000182886"/>
<dbReference type="GO" id="GO:0030154">
    <property type="term" value="P:cell differentiation"/>
    <property type="evidence" value="ECO:0007669"/>
    <property type="project" value="UniProtKB-KW"/>
</dbReference>
<dbReference type="Gene3D" id="1.20.120.1630">
    <property type="match status" value="1"/>
</dbReference>
<dbReference type="PANTHER" id="PTHR10556">
    <property type="entry name" value="3-OXO-5-ALPHA-STEROID 4-DEHYDROGENASE"/>
    <property type="match status" value="1"/>
</dbReference>
<dbReference type="InterPro" id="IPR039357">
    <property type="entry name" value="SRD5A/TECR"/>
</dbReference>
<dbReference type="GO" id="GO:0006702">
    <property type="term" value="P:androgen biosynthetic process"/>
    <property type="evidence" value="ECO:0007669"/>
    <property type="project" value="UniProtKB-ARBA"/>
</dbReference>
<dbReference type="GO" id="GO:0005789">
    <property type="term" value="C:endoplasmic reticulum membrane"/>
    <property type="evidence" value="ECO:0007669"/>
    <property type="project" value="UniProtKB-SubCell"/>
</dbReference>
<evidence type="ECO:0000256" key="9">
    <source>
        <dbReference type="ARBA" id="ARBA00022928"/>
    </source>
</evidence>
<comment type="similarity">
    <text evidence="3 18">Belongs to the steroid 5-alpha reductase family.</text>
</comment>
<dbReference type="InterPro" id="IPR016636">
    <property type="entry name" value="3-oxo-5-alpha-steroid_4-DH"/>
</dbReference>
<keyword evidence="10 18" id="KW-1133">Transmembrane helix</keyword>
<comment type="function">
    <text evidence="14">Converts testosterone (T) into 5-alpha-dihydrotestosterone (DHT) and progesterone or corticosterone into their corresponding 5-alpha-3-oxosteroids. It plays a central role in sexual differentiation and androgen physiology.</text>
</comment>
<comment type="catalytic activity">
    <reaction evidence="17">
        <text>17beta-hydroxy-5alpha-androstan-3-one + NADP(+) = testosterone + NADPH + H(+)</text>
        <dbReference type="Rhea" id="RHEA:50820"/>
        <dbReference type="ChEBI" id="CHEBI:15378"/>
        <dbReference type="ChEBI" id="CHEBI:16330"/>
        <dbReference type="ChEBI" id="CHEBI:17347"/>
        <dbReference type="ChEBI" id="CHEBI:57783"/>
        <dbReference type="ChEBI" id="CHEBI:58349"/>
        <dbReference type="EC" id="1.3.1.22"/>
    </reaction>
    <physiologicalReaction direction="right-to-left" evidence="17">
        <dbReference type="Rhea" id="RHEA:50822"/>
    </physiologicalReaction>
</comment>
<evidence type="ECO:0000256" key="13">
    <source>
        <dbReference type="ARBA" id="ARBA00023136"/>
    </source>
</evidence>
<comment type="catalytic activity">
    <reaction evidence="16">
        <text>5alpha-pregnane-3,20-dione + NADP(+) = progesterone + NADPH + H(+)</text>
        <dbReference type="Rhea" id="RHEA:21952"/>
        <dbReference type="ChEBI" id="CHEBI:15378"/>
        <dbReference type="ChEBI" id="CHEBI:17026"/>
        <dbReference type="ChEBI" id="CHEBI:28952"/>
        <dbReference type="ChEBI" id="CHEBI:57783"/>
        <dbReference type="ChEBI" id="CHEBI:58349"/>
        <dbReference type="EC" id="1.3.1.22"/>
    </reaction>
    <physiologicalReaction direction="right-to-left" evidence="16">
        <dbReference type="Rhea" id="RHEA:21954"/>
    </physiologicalReaction>
</comment>